<dbReference type="GO" id="GO:0005615">
    <property type="term" value="C:extracellular space"/>
    <property type="evidence" value="ECO:0007669"/>
    <property type="project" value="TreeGrafter"/>
</dbReference>
<feature type="domain" description="Aminopeptidase N-like N-terminal" evidence="10">
    <location>
        <begin position="4"/>
        <end position="180"/>
    </location>
</feature>
<dbReference type="Pfam" id="PF01433">
    <property type="entry name" value="Peptidase_M1"/>
    <property type="match status" value="1"/>
</dbReference>
<dbReference type="PRINTS" id="PR00756">
    <property type="entry name" value="ALADIPTASE"/>
</dbReference>
<dbReference type="PANTHER" id="PTHR11533">
    <property type="entry name" value="PROTEASE M1 ZINC METALLOPROTEASE"/>
    <property type="match status" value="1"/>
</dbReference>
<reference evidence="11" key="1">
    <citation type="submission" date="2018-05" db="EMBL/GenBank/DDBJ databases">
        <authorList>
            <person name="Lanie J.A."/>
            <person name="Ng W.-L."/>
            <person name="Kazmierczak K.M."/>
            <person name="Andrzejewski T.M."/>
            <person name="Davidsen T.M."/>
            <person name="Wayne K.J."/>
            <person name="Tettelin H."/>
            <person name="Glass J.I."/>
            <person name="Rusch D."/>
            <person name="Podicherti R."/>
            <person name="Tsui H.-C.T."/>
            <person name="Winkler M.E."/>
        </authorList>
    </citation>
    <scope>NUCLEOTIDE SEQUENCE</scope>
</reference>
<gene>
    <name evidence="11" type="ORF">METZ01_LOCUS89072</name>
</gene>
<name>A0A381V8Z4_9ZZZZ</name>
<dbReference type="InterPro" id="IPR042097">
    <property type="entry name" value="Aminopeptidase_N-like_N_sf"/>
</dbReference>
<evidence type="ECO:0000256" key="3">
    <source>
        <dbReference type="ARBA" id="ARBA00022438"/>
    </source>
</evidence>
<keyword evidence="4" id="KW-0645">Protease</keyword>
<evidence type="ECO:0000256" key="7">
    <source>
        <dbReference type="ARBA" id="ARBA00022833"/>
    </source>
</evidence>
<dbReference type="Gene3D" id="1.10.390.10">
    <property type="entry name" value="Neutral Protease Domain 2"/>
    <property type="match status" value="1"/>
</dbReference>
<dbReference type="Pfam" id="PF17900">
    <property type="entry name" value="Peptidase_M1_N"/>
    <property type="match status" value="1"/>
</dbReference>
<dbReference type="GO" id="GO:0070006">
    <property type="term" value="F:metalloaminopeptidase activity"/>
    <property type="evidence" value="ECO:0007669"/>
    <property type="project" value="TreeGrafter"/>
</dbReference>
<dbReference type="CDD" id="cd09603">
    <property type="entry name" value="M1_APN_like"/>
    <property type="match status" value="1"/>
</dbReference>
<dbReference type="Gene3D" id="2.60.40.1730">
    <property type="entry name" value="tricorn interacting facor f3 domain"/>
    <property type="match status" value="1"/>
</dbReference>
<sequence length="503" mass="58792">MDVTHYNLKLKVDPYRQTISGTVIITFKLFNKTEELEIDLKDGYTVSGASVNGMNLAFDHEDNKIMIDNPGLELFTPHYLEIKYGGKPPVAKRPPWDGGFIWEKSKDGHHWIGVSCQANGAHIWYPCKEHPSDKPNGVDLSITVPEPLMVVANGLLQSVDSQGDKWTMWRWRTEYPISTYNVNFTVGYFETIEKTGYILDEPLPLVFYVLPEARDGAVALLNDAENYLNFYARNFGQYPWMNEKFGLVHTPYLGMEHQTINAYGNDYKKTIRGYDFLMFHEMGHEWWGNYLSVADWSDFWIHEGFDTYAEAMFIEENYGIESLRNFIDERYKKNIKNKSPVVPERNSTTRLASGNDVYYKGAHILHMLRYLIGDKMLKESLKEFIHMPKELPHNQTSTKEFISLIHENIGTNIQWFFQQYLYGPELPILNIETEVIRDKKFIDLWWENEGFKMPLEITFNSFDGKRERRLDLTNSPNRIAIPANSELTLDPDRWLLYHQNIKN</sequence>
<dbReference type="InterPro" id="IPR027268">
    <property type="entry name" value="Peptidase_M4/M1_CTD_sf"/>
</dbReference>
<dbReference type="InterPro" id="IPR014782">
    <property type="entry name" value="Peptidase_M1_dom"/>
</dbReference>
<keyword evidence="6" id="KW-0378">Hydrolase</keyword>
<dbReference type="InterPro" id="IPR050344">
    <property type="entry name" value="Peptidase_M1_aminopeptidases"/>
</dbReference>
<comment type="cofactor">
    <cofactor evidence="1">
        <name>Zn(2+)</name>
        <dbReference type="ChEBI" id="CHEBI:29105"/>
    </cofactor>
</comment>
<dbReference type="InterPro" id="IPR045357">
    <property type="entry name" value="Aminopeptidase_N-like_N"/>
</dbReference>
<evidence type="ECO:0000256" key="1">
    <source>
        <dbReference type="ARBA" id="ARBA00001947"/>
    </source>
</evidence>
<dbReference type="GO" id="GO:0008270">
    <property type="term" value="F:zinc ion binding"/>
    <property type="evidence" value="ECO:0007669"/>
    <property type="project" value="InterPro"/>
</dbReference>
<dbReference type="SUPFAM" id="SSF55486">
    <property type="entry name" value="Metalloproteases ('zincins'), catalytic domain"/>
    <property type="match status" value="1"/>
</dbReference>
<evidence type="ECO:0000259" key="9">
    <source>
        <dbReference type="Pfam" id="PF01433"/>
    </source>
</evidence>
<dbReference type="InterPro" id="IPR001930">
    <property type="entry name" value="Peptidase_M1"/>
</dbReference>
<keyword evidence="3" id="KW-0031">Aminopeptidase</keyword>
<evidence type="ECO:0000256" key="4">
    <source>
        <dbReference type="ARBA" id="ARBA00022670"/>
    </source>
</evidence>
<keyword evidence="5" id="KW-0479">Metal-binding</keyword>
<organism evidence="11">
    <name type="scientific">marine metagenome</name>
    <dbReference type="NCBI Taxonomy" id="408172"/>
    <lineage>
        <taxon>unclassified sequences</taxon>
        <taxon>metagenomes</taxon>
        <taxon>ecological metagenomes</taxon>
    </lineage>
</organism>
<comment type="similarity">
    <text evidence="2">Belongs to the peptidase M1 family.</text>
</comment>
<dbReference type="AlphaFoldDB" id="A0A381V8Z4"/>
<protein>
    <submittedName>
        <fullName evidence="11">Uncharacterized protein</fullName>
    </submittedName>
</protein>
<evidence type="ECO:0000313" key="11">
    <source>
        <dbReference type="EMBL" id="SVA36218.1"/>
    </source>
</evidence>
<dbReference type="EMBL" id="UINC01008040">
    <property type="protein sequence ID" value="SVA36218.1"/>
    <property type="molecule type" value="Genomic_DNA"/>
</dbReference>
<feature type="domain" description="Peptidase M1 membrane alanine aminopeptidase" evidence="9">
    <location>
        <begin position="271"/>
        <end position="420"/>
    </location>
</feature>
<evidence type="ECO:0000256" key="8">
    <source>
        <dbReference type="ARBA" id="ARBA00023049"/>
    </source>
</evidence>
<accession>A0A381V8Z4</accession>
<evidence type="ECO:0000256" key="6">
    <source>
        <dbReference type="ARBA" id="ARBA00022801"/>
    </source>
</evidence>
<proteinExistence type="inferred from homology"/>
<keyword evidence="7" id="KW-0862">Zinc</keyword>
<dbReference type="GO" id="GO:0043171">
    <property type="term" value="P:peptide catabolic process"/>
    <property type="evidence" value="ECO:0007669"/>
    <property type="project" value="TreeGrafter"/>
</dbReference>
<evidence type="ECO:0000256" key="2">
    <source>
        <dbReference type="ARBA" id="ARBA00010136"/>
    </source>
</evidence>
<dbReference type="PANTHER" id="PTHR11533:SF174">
    <property type="entry name" value="PUROMYCIN-SENSITIVE AMINOPEPTIDASE-RELATED"/>
    <property type="match status" value="1"/>
</dbReference>
<evidence type="ECO:0000259" key="10">
    <source>
        <dbReference type="Pfam" id="PF17900"/>
    </source>
</evidence>
<dbReference type="GO" id="GO:0006508">
    <property type="term" value="P:proteolysis"/>
    <property type="evidence" value="ECO:0007669"/>
    <property type="project" value="UniProtKB-KW"/>
</dbReference>
<dbReference type="GO" id="GO:0016020">
    <property type="term" value="C:membrane"/>
    <property type="evidence" value="ECO:0007669"/>
    <property type="project" value="TreeGrafter"/>
</dbReference>
<dbReference type="SUPFAM" id="SSF63737">
    <property type="entry name" value="Leukotriene A4 hydrolase N-terminal domain"/>
    <property type="match status" value="1"/>
</dbReference>
<dbReference type="GO" id="GO:0042277">
    <property type="term" value="F:peptide binding"/>
    <property type="evidence" value="ECO:0007669"/>
    <property type="project" value="TreeGrafter"/>
</dbReference>
<keyword evidence="8" id="KW-0482">Metalloprotease</keyword>
<dbReference type="GO" id="GO:0005737">
    <property type="term" value="C:cytoplasm"/>
    <property type="evidence" value="ECO:0007669"/>
    <property type="project" value="TreeGrafter"/>
</dbReference>
<evidence type="ECO:0000256" key="5">
    <source>
        <dbReference type="ARBA" id="ARBA00022723"/>
    </source>
</evidence>